<evidence type="ECO:0000256" key="5">
    <source>
        <dbReference type="ARBA" id="ARBA00022989"/>
    </source>
</evidence>
<sequence>MEQLDRVIAFLGQWLNANVLNWLMAVQWGLVAGSLVLAALLWRRVGRKASRWVEANVPGALARSLLTALLGVGASVFFLMLLRVWVAAFAAAGLSPWLLHAASDLAVAWIAIKLLTGMMASRSLARAAALAVWAVAAMSVFGLLSPITDFLQSLSFSVGDSTFTALGAVKGLLLAGICLQAAAVAARFAEGRIQTLADLSPSLQTLLVKAVKVALFTTAILFAMSSVGIDLTSLAIFSSALGVGIGFGLKTIISNYVAGVLLLLDNSIKPGDTVEVGDVFGVVRGMHSRYTTILTRDGKEYLVPNEQLISGEVVNWTHSDTNVRLKISVGVAYESDVEKALALLEESAREVPRVLRDPAPAARLMGFGDSSVDLQLRVWIADAEKGLANVRSDVLRAVWKRFHEHGVAFPFPQRDVLLKPGSRLEVALDRPGRTGTGGGDT</sequence>
<comment type="subcellular location">
    <subcellularLocation>
        <location evidence="1">Cell membrane</location>
        <topology evidence="1">Multi-pass membrane protein</topology>
    </subcellularLocation>
</comment>
<feature type="transmembrane region" description="Helical" evidence="7">
    <location>
        <begin position="20"/>
        <end position="42"/>
    </location>
</feature>
<dbReference type="EMBL" id="WODC01000004">
    <property type="protein sequence ID" value="MUM77485.1"/>
    <property type="molecule type" value="Genomic_DNA"/>
</dbReference>
<dbReference type="InterPro" id="IPR011066">
    <property type="entry name" value="MscS_channel_C_sf"/>
</dbReference>
<dbReference type="Gene3D" id="1.10.287.1260">
    <property type="match status" value="1"/>
</dbReference>
<comment type="caution">
    <text evidence="10">The sequence shown here is derived from an EMBL/GenBank/DDBJ whole genome shotgun (WGS) entry which is preliminary data.</text>
</comment>
<dbReference type="InterPro" id="IPR023408">
    <property type="entry name" value="MscS_beta-dom_sf"/>
</dbReference>
<dbReference type="Pfam" id="PF00924">
    <property type="entry name" value="MS_channel_2nd"/>
    <property type="match status" value="1"/>
</dbReference>
<evidence type="ECO:0000259" key="9">
    <source>
        <dbReference type="Pfam" id="PF21082"/>
    </source>
</evidence>
<evidence type="ECO:0000259" key="8">
    <source>
        <dbReference type="Pfam" id="PF00924"/>
    </source>
</evidence>
<dbReference type="InterPro" id="IPR011014">
    <property type="entry name" value="MscS_channel_TM-2"/>
</dbReference>
<feature type="transmembrane region" description="Helical" evidence="7">
    <location>
        <begin position="167"/>
        <end position="189"/>
    </location>
</feature>
<dbReference type="InterPro" id="IPR006685">
    <property type="entry name" value="MscS_channel_2nd"/>
</dbReference>
<feature type="transmembrane region" description="Helical" evidence="7">
    <location>
        <begin position="63"/>
        <end position="85"/>
    </location>
</feature>
<evidence type="ECO:0000256" key="1">
    <source>
        <dbReference type="ARBA" id="ARBA00004651"/>
    </source>
</evidence>
<dbReference type="AlphaFoldDB" id="A0A7K1KN32"/>
<dbReference type="Pfam" id="PF21082">
    <property type="entry name" value="MS_channel_3rd"/>
    <property type="match status" value="1"/>
</dbReference>
<comment type="similarity">
    <text evidence="2">Belongs to the MscS (TC 1.A.23) family.</text>
</comment>
<reference evidence="10 11" key="1">
    <citation type="submission" date="2019-11" db="EMBL/GenBank/DDBJ databases">
        <title>Pseudodesulfovibrio alkaliphilus, sp. nov., an alkaliphilic sulfate-reducing bacteria from mud volcano of Taman peninsula, Russia.</title>
        <authorList>
            <person name="Frolova A."/>
            <person name="Merkel A.Y."/>
            <person name="Slobodkin A.I."/>
        </authorList>
    </citation>
    <scope>NUCLEOTIDE SEQUENCE [LARGE SCALE GENOMIC DNA]</scope>
    <source>
        <strain evidence="10 11">F-1</strain>
    </source>
</reference>
<keyword evidence="3" id="KW-1003">Cell membrane</keyword>
<dbReference type="SUPFAM" id="SSF82689">
    <property type="entry name" value="Mechanosensitive channel protein MscS (YggB), C-terminal domain"/>
    <property type="match status" value="1"/>
</dbReference>
<keyword evidence="4 7" id="KW-0812">Transmembrane</keyword>
<feature type="domain" description="Mechanosensitive ion channel MscS C-terminal" evidence="9">
    <location>
        <begin position="326"/>
        <end position="409"/>
    </location>
</feature>
<evidence type="ECO:0000256" key="3">
    <source>
        <dbReference type="ARBA" id="ARBA00022475"/>
    </source>
</evidence>
<dbReference type="InterPro" id="IPR010920">
    <property type="entry name" value="LSM_dom_sf"/>
</dbReference>
<evidence type="ECO:0000313" key="10">
    <source>
        <dbReference type="EMBL" id="MUM77485.1"/>
    </source>
</evidence>
<keyword evidence="6 7" id="KW-0472">Membrane</keyword>
<dbReference type="SUPFAM" id="SSF50182">
    <property type="entry name" value="Sm-like ribonucleoproteins"/>
    <property type="match status" value="1"/>
</dbReference>
<dbReference type="GO" id="GO:0005886">
    <property type="term" value="C:plasma membrane"/>
    <property type="evidence" value="ECO:0007669"/>
    <property type="project" value="UniProtKB-SubCell"/>
</dbReference>
<dbReference type="PANTHER" id="PTHR30347:SF1">
    <property type="entry name" value="MECHANOSENSITIVE CHANNEL MSCK"/>
    <property type="match status" value="1"/>
</dbReference>
<name>A0A7K1KN32_9BACT</name>
<dbReference type="SUPFAM" id="SSF82861">
    <property type="entry name" value="Mechanosensitive channel protein MscS (YggB), transmembrane region"/>
    <property type="match status" value="1"/>
</dbReference>
<dbReference type="InterPro" id="IPR052702">
    <property type="entry name" value="MscS-like_channel"/>
</dbReference>
<dbReference type="PANTHER" id="PTHR30347">
    <property type="entry name" value="POTASSIUM CHANNEL RELATED"/>
    <property type="match status" value="1"/>
</dbReference>
<evidence type="ECO:0000313" key="11">
    <source>
        <dbReference type="Proteomes" id="UP000461162"/>
    </source>
</evidence>
<evidence type="ECO:0000256" key="4">
    <source>
        <dbReference type="ARBA" id="ARBA00022692"/>
    </source>
</evidence>
<dbReference type="GO" id="GO:0008381">
    <property type="term" value="F:mechanosensitive monoatomic ion channel activity"/>
    <property type="evidence" value="ECO:0007669"/>
    <property type="project" value="UniProtKB-ARBA"/>
</dbReference>
<keyword evidence="11" id="KW-1185">Reference proteome</keyword>
<feature type="transmembrane region" description="Helical" evidence="7">
    <location>
        <begin position="210"/>
        <end position="229"/>
    </location>
</feature>
<dbReference type="Gene3D" id="2.30.30.60">
    <property type="match status" value="1"/>
</dbReference>
<accession>A0A7K1KN32</accession>
<proteinExistence type="inferred from homology"/>
<dbReference type="RefSeq" id="WP_155933680.1">
    <property type="nucleotide sequence ID" value="NZ_WODC01000004.1"/>
</dbReference>
<protein>
    <submittedName>
        <fullName evidence="10">Mechanosensitive ion channel</fullName>
    </submittedName>
</protein>
<feature type="transmembrane region" description="Helical" evidence="7">
    <location>
        <begin position="235"/>
        <end position="264"/>
    </location>
</feature>
<feature type="transmembrane region" description="Helical" evidence="7">
    <location>
        <begin position="97"/>
        <end position="115"/>
    </location>
</feature>
<dbReference type="Gene3D" id="3.30.70.100">
    <property type="match status" value="1"/>
</dbReference>
<evidence type="ECO:0000256" key="2">
    <source>
        <dbReference type="ARBA" id="ARBA00008017"/>
    </source>
</evidence>
<gene>
    <name evidence="10" type="ORF">GKC30_07570</name>
</gene>
<dbReference type="InterPro" id="IPR049278">
    <property type="entry name" value="MS_channel_C"/>
</dbReference>
<dbReference type="Proteomes" id="UP000461162">
    <property type="component" value="Unassembled WGS sequence"/>
</dbReference>
<evidence type="ECO:0000256" key="6">
    <source>
        <dbReference type="ARBA" id="ARBA00023136"/>
    </source>
</evidence>
<feature type="transmembrane region" description="Helical" evidence="7">
    <location>
        <begin position="127"/>
        <end position="147"/>
    </location>
</feature>
<feature type="domain" description="Mechanosensitive ion channel MscS" evidence="8">
    <location>
        <begin position="251"/>
        <end position="318"/>
    </location>
</feature>
<organism evidence="10 11">
    <name type="scientific">Pseudodesulfovibrio alkaliphilus</name>
    <dbReference type="NCBI Taxonomy" id="2661613"/>
    <lineage>
        <taxon>Bacteria</taxon>
        <taxon>Pseudomonadati</taxon>
        <taxon>Thermodesulfobacteriota</taxon>
        <taxon>Desulfovibrionia</taxon>
        <taxon>Desulfovibrionales</taxon>
        <taxon>Desulfovibrionaceae</taxon>
    </lineage>
</organism>
<evidence type="ECO:0000256" key="7">
    <source>
        <dbReference type="SAM" id="Phobius"/>
    </source>
</evidence>
<keyword evidence="5 7" id="KW-1133">Transmembrane helix</keyword>